<dbReference type="OMA" id="HEEFGLF"/>
<dbReference type="Pfam" id="PF13391">
    <property type="entry name" value="HNH_2"/>
    <property type="match status" value="1"/>
</dbReference>
<reference evidence="4" key="1">
    <citation type="journal article" date="2017" name="Genome Biol.">
        <title>Comparative genomics reveals high biological diversity and specific adaptations in the industrially and medically important fungal genus Aspergillus.</title>
        <authorList>
            <person name="de Vries R.P."/>
            <person name="Riley R."/>
            <person name="Wiebenga A."/>
            <person name="Aguilar-Osorio G."/>
            <person name="Amillis S."/>
            <person name="Uchima C.A."/>
            <person name="Anderluh G."/>
            <person name="Asadollahi M."/>
            <person name="Askin M."/>
            <person name="Barry K."/>
            <person name="Battaglia E."/>
            <person name="Bayram O."/>
            <person name="Benocci T."/>
            <person name="Braus-Stromeyer S.A."/>
            <person name="Caldana C."/>
            <person name="Canovas D."/>
            <person name="Cerqueira G.C."/>
            <person name="Chen F."/>
            <person name="Chen W."/>
            <person name="Choi C."/>
            <person name="Clum A."/>
            <person name="Dos Santos R.A."/>
            <person name="Damasio A.R."/>
            <person name="Diallinas G."/>
            <person name="Emri T."/>
            <person name="Fekete E."/>
            <person name="Flipphi M."/>
            <person name="Freyberg S."/>
            <person name="Gallo A."/>
            <person name="Gournas C."/>
            <person name="Habgood R."/>
            <person name="Hainaut M."/>
            <person name="Harispe M.L."/>
            <person name="Henrissat B."/>
            <person name="Hilden K.S."/>
            <person name="Hope R."/>
            <person name="Hossain A."/>
            <person name="Karabika E."/>
            <person name="Karaffa L."/>
            <person name="Karanyi Z."/>
            <person name="Krasevec N."/>
            <person name="Kuo A."/>
            <person name="Kusch H."/>
            <person name="LaButti K."/>
            <person name="Lagendijk E.L."/>
            <person name="Lapidus A."/>
            <person name="Levasseur A."/>
            <person name="Lindquist E."/>
            <person name="Lipzen A."/>
            <person name="Logrieco A.F."/>
            <person name="MacCabe A."/>
            <person name="Maekelae M.R."/>
            <person name="Malavazi I."/>
            <person name="Melin P."/>
            <person name="Meyer V."/>
            <person name="Mielnichuk N."/>
            <person name="Miskei M."/>
            <person name="Molnar A.P."/>
            <person name="Mule G."/>
            <person name="Ngan C.Y."/>
            <person name="Orejas M."/>
            <person name="Orosz E."/>
            <person name="Ouedraogo J.P."/>
            <person name="Overkamp K.M."/>
            <person name="Park H.-S."/>
            <person name="Perrone G."/>
            <person name="Piumi F."/>
            <person name="Punt P.J."/>
            <person name="Ram A.F."/>
            <person name="Ramon A."/>
            <person name="Rauscher S."/>
            <person name="Record E."/>
            <person name="Riano-Pachon D.M."/>
            <person name="Robert V."/>
            <person name="Roehrig J."/>
            <person name="Ruller R."/>
            <person name="Salamov A."/>
            <person name="Salih N.S."/>
            <person name="Samson R.A."/>
            <person name="Sandor E."/>
            <person name="Sanguinetti M."/>
            <person name="Schuetze T."/>
            <person name="Sepcic K."/>
            <person name="Shelest E."/>
            <person name="Sherlock G."/>
            <person name="Sophianopoulou V."/>
            <person name="Squina F.M."/>
            <person name="Sun H."/>
            <person name="Susca A."/>
            <person name="Todd R.B."/>
            <person name="Tsang A."/>
            <person name="Unkles S.E."/>
            <person name="van de Wiele N."/>
            <person name="van Rossen-Uffink D."/>
            <person name="Oliveira J.V."/>
            <person name="Vesth T.C."/>
            <person name="Visser J."/>
            <person name="Yu J.-H."/>
            <person name="Zhou M."/>
            <person name="Andersen M.R."/>
            <person name="Archer D.B."/>
            <person name="Baker S.E."/>
            <person name="Benoit I."/>
            <person name="Brakhage A.A."/>
            <person name="Braus G.H."/>
            <person name="Fischer R."/>
            <person name="Frisvad J.C."/>
            <person name="Goldman G.H."/>
            <person name="Houbraken J."/>
            <person name="Oakley B."/>
            <person name="Pocsi I."/>
            <person name="Scazzocchio C."/>
            <person name="Seiboth B."/>
            <person name="vanKuyk P.A."/>
            <person name="Wortman J."/>
            <person name="Dyer P.S."/>
            <person name="Grigoriev I.V."/>
        </authorList>
    </citation>
    <scope>NUCLEOTIDE SEQUENCE [LARGE SCALE GENOMIC DNA]</scope>
    <source>
        <strain evidence="4">ITEM 5010</strain>
    </source>
</reference>
<name>A0A1R3RBY2_ASPC5</name>
<accession>A0A1R3RBY2</accession>
<keyword evidence="4" id="KW-1185">Reference proteome</keyword>
<evidence type="ECO:0000259" key="2">
    <source>
        <dbReference type="Pfam" id="PF13391"/>
    </source>
</evidence>
<gene>
    <name evidence="3" type="ORF">ASPCADRAFT_9396</name>
</gene>
<feature type="compositionally biased region" description="Basic and acidic residues" evidence="1">
    <location>
        <begin position="323"/>
        <end position="336"/>
    </location>
</feature>
<dbReference type="EMBL" id="KV907509">
    <property type="protein sequence ID" value="OOF91994.1"/>
    <property type="molecule type" value="Genomic_DNA"/>
</dbReference>
<evidence type="ECO:0000256" key="1">
    <source>
        <dbReference type="SAM" id="MobiDB-lite"/>
    </source>
</evidence>
<dbReference type="AlphaFoldDB" id="A0A1R3RBY2"/>
<sequence length="336" mass="37595">MANISSSSTSLLTEAPSDITEFAEAHIDMNKRLNLYTPTSPNDDTVDFLRQVFQQLPGDGKLNLALDIRNCLWGKTALVTPNPRFGFDDSVDDLASLDLESTSREPRLRTECLRRDGRSCVITGVSDVDNPIPGSITGVLEAAHILPFALGSYRNETESLRNCLIWTNIFRFFPSLRSRLGFMSDDINRIDNVMMLLQTIRYEFGRFHISLAATDTENTYTIKTFRGMPTMCNFFLPPNGQVVLTSHDDRYKLPHPILLQVHNAVAHILHLTGRGEKAEKLQREYEDAQSLAPGGGSDVESLLAFSSLGVLASAETGNRQRRREVGREETSSKERE</sequence>
<dbReference type="OrthoDB" id="2104739at2759"/>
<organism evidence="3 4">
    <name type="scientific">Aspergillus carbonarius (strain ITEM 5010)</name>
    <dbReference type="NCBI Taxonomy" id="602072"/>
    <lineage>
        <taxon>Eukaryota</taxon>
        <taxon>Fungi</taxon>
        <taxon>Dikarya</taxon>
        <taxon>Ascomycota</taxon>
        <taxon>Pezizomycotina</taxon>
        <taxon>Eurotiomycetes</taxon>
        <taxon>Eurotiomycetidae</taxon>
        <taxon>Eurotiales</taxon>
        <taxon>Aspergillaceae</taxon>
        <taxon>Aspergillus</taxon>
        <taxon>Aspergillus subgen. Circumdati</taxon>
    </lineage>
</organism>
<feature type="domain" description="HNH nuclease" evidence="2">
    <location>
        <begin position="120"/>
        <end position="211"/>
    </location>
</feature>
<evidence type="ECO:0000313" key="4">
    <source>
        <dbReference type="Proteomes" id="UP000188318"/>
    </source>
</evidence>
<protein>
    <recommendedName>
        <fullName evidence="2">HNH nuclease domain-containing protein</fullName>
    </recommendedName>
</protein>
<dbReference type="STRING" id="602072.A0A1R3RBY2"/>
<dbReference type="VEuPathDB" id="FungiDB:ASPCADRAFT_9396"/>
<proteinExistence type="predicted"/>
<dbReference type="InterPro" id="IPR003615">
    <property type="entry name" value="HNH_nuc"/>
</dbReference>
<evidence type="ECO:0000313" key="3">
    <source>
        <dbReference type="EMBL" id="OOF91994.1"/>
    </source>
</evidence>
<feature type="region of interest" description="Disordered" evidence="1">
    <location>
        <begin position="315"/>
        <end position="336"/>
    </location>
</feature>
<dbReference type="Proteomes" id="UP000188318">
    <property type="component" value="Unassembled WGS sequence"/>
</dbReference>